<proteinExistence type="predicted"/>
<protein>
    <submittedName>
        <fullName evidence="1">Uncharacterized protein</fullName>
    </submittedName>
</protein>
<comment type="caution">
    <text evidence="1">The sequence shown here is derived from an EMBL/GenBank/DDBJ whole genome shotgun (WGS) entry which is preliminary data.</text>
</comment>
<gene>
    <name evidence="1" type="ORF">DES32_0177</name>
</gene>
<organism evidence="1 2">
    <name type="scientific">Methylovirgula ligni</name>
    <dbReference type="NCBI Taxonomy" id="569860"/>
    <lineage>
        <taxon>Bacteria</taxon>
        <taxon>Pseudomonadati</taxon>
        <taxon>Pseudomonadota</taxon>
        <taxon>Alphaproteobacteria</taxon>
        <taxon>Hyphomicrobiales</taxon>
        <taxon>Beijerinckiaceae</taxon>
        <taxon>Methylovirgula</taxon>
    </lineage>
</organism>
<reference evidence="1 2" key="1">
    <citation type="submission" date="2018-08" db="EMBL/GenBank/DDBJ databases">
        <title>Genomic Encyclopedia of Type Strains, Phase IV (KMG-IV): sequencing the most valuable type-strain genomes for metagenomic binning, comparative biology and taxonomic classification.</title>
        <authorList>
            <person name="Goeker M."/>
        </authorList>
    </citation>
    <scope>NUCLEOTIDE SEQUENCE [LARGE SCALE GENOMIC DNA]</scope>
    <source>
        <strain evidence="1 2">BW863</strain>
    </source>
</reference>
<evidence type="ECO:0000313" key="1">
    <source>
        <dbReference type="EMBL" id="REF88965.1"/>
    </source>
</evidence>
<evidence type="ECO:0000313" key="2">
    <source>
        <dbReference type="Proteomes" id="UP000256900"/>
    </source>
</evidence>
<sequence>MMHDTVSPVRNVDGLVRVTGDDGQVLTTFAGHDLPSWRQFQLDVFSTFNIVVSDGFMPVEISRLITGPDKRDDKFVPSG</sequence>
<dbReference type="EMBL" id="QUMO01000001">
    <property type="protein sequence ID" value="REF88965.1"/>
    <property type="molecule type" value="Genomic_DNA"/>
</dbReference>
<accession>A0A3D9Z2A8</accession>
<dbReference type="Proteomes" id="UP000256900">
    <property type="component" value="Unassembled WGS sequence"/>
</dbReference>
<name>A0A3D9Z2A8_9HYPH</name>
<dbReference type="RefSeq" id="WP_115834802.1">
    <property type="nucleotide sequence ID" value="NZ_CP025086.1"/>
</dbReference>
<keyword evidence="2" id="KW-1185">Reference proteome</keyword>
<dbReference type="AlphaFoldDB" id="A0A3D9Z2A8"/>